<dbReference type="EMBL" id="ML208287">
    <property type="protein sequence ID" value="TFK72298.1"/>
    <property type="molecule type" value="Genomic_DNA"/>
</dbReference>
<accession>A0ACD3B2P1</accession>
<evidence type="ECO:0000313" key="2">
    <source>
        <dbReference type="Proteomes" id="UP000308600"/>
    </source>
</evidence>
<proteinExistence type="predicted"/>
<reference evidence="1 2" key="1">
    <citation type="journal article" date="2019" name="Nat. Ecol. Evol.">
        <title>Megaphylogeny resolves global patterns of mushroom evolution.</title>
        <authorList>
            <person name="Varga T."/>
            <person name="Krizsan K."/>
            <person name="Foldi C."/>
            <person name="Dima B."/>
            <person name="Sanchez-Garcia M."/>
            <person name="Sanchez-Ramirez S."/>
            <person name="Szollosi G.J."/>
            <person name="Szarkandi J.G."/>
            <person name="Papp V."/>
            <person name="Albert L."/>
            <person name="Andreopoulos W."/>
            <person name="Angelini C."/>
            <person name="Antonin V."/>
            <person name="Barry K.W."/>
            <person name="Bougher N.L."/>
            <person name="Buchanan P."/>
            <person name="Buyck B."/>
            <person name="Bense V."/>
            <person name="Catcheside P."/>
            <person name="Chovatia M."/>
            <person name="Cooper J."/>
            <person name="Damon W."/>
            <person name="Desjardin D."/>
            <person name="Finy P."/>
            <person name="Geml J."/>
            <person name="Haridas S."/>
            <person name="Hughes K."/>
            <person name="Justo A."/>
            <person name="Karasinski D."/>
            <person name="Kautmanova I."/>
            <person name="Kiss B."/>
            <person name="Kocsube S."/>
            <person name="Kotiranta H."/>
            <person name="LaButti K.M."/>
            <person name="Lechner B.E."/>
            <person name="Liimatainen K."/>
            <person name="Lipzen A."/>
            <person name="Lukacs Z."/>
            <person name="Mihaltcheva S."/>
            <person name="Morgado L.N."/>
            <person name="Niskanen T."/>
            <person name="Noordeloos M.E."/>
            <person name="Ohm R.A."/>
            <person name="Ortiz-Santana B."/>
            <person name="Ovrebo C."/>
            <person name="Racz N."/>
            <person name="Riley R."/>
            <person name="Savchenko A."/>
            <person name="Shiryaev A."/>
            <person name="Soop K."/>
            <person name="Spirin V."/>
            <person name="Szebenyi C."/>
            <person name="Tomsovsky M."/>
            <person name="Tulloss R.E."/>
            <person name="Uehling J."/>
            <person name="Grigoriev I.V."/>
            <person name="Vagvolgyi C."/>
            <person name="Papp T."/>
            <person name="Martin F.M."/>
            <person name="Miettinen O."/>
            <person name="Hibbett D.S."/>
            <person name="Nagy L.G."/>
        </authorList>
    </citation>
    <scope>NUCLEOTIDE SEQUENCE [LARGE SCALE GENOMIC DNA]</scope>
    <source>
        <strain evidence="1 2">NL-1719</strain>
    </source>
</reference>
<keyword evidence="2" id="KW-1185">Reference proteome</keyword>
<name>A0ACD3B2P1_9AGAR</name>
<sequence>MSTHAQSQFKTVIVLGASYGGGGAAQALAAGIPDGWRIVLVDRNSHANHIYVFPRYAVLGGHEHKAFIPYSNVFLLNGKPSPHIKITAHILEFNTNSVTLSKSFPEHGIPTQTLNFEYAIYALGAHLPSPLDIWGHQKQAILASPKFGPIRTVYAGEKAQGIEWLKENQKMISEPSTVLIVGGGALGIQYATDIAAVHPTKKITLLHSRDRLLPRFDEAMHVEIIRALKDSNVEVILGDRLDLASVKDEKVDASGQRVVKTTSGREIAAELLLLCTGQSPNTDLLSKWDPSTVDSKTGLAHVLPTMQLGVLPPQSLSTPSTEDNSETAQEETTPYPHIFAIGDSADAFGAIAAGHTAYYQGGVAARNIIKLIKARESSNPAESLEAYKPSPPAIKVSLGLTKGVYQYQGGVNVSNEGQEDLQAATVWASFGIKVENDEQMRA</sequence>
<dbReference type="Proteomes" id="UP000308600">
    <property type="component" value="Unassembled WGS sequence"/>
</dbReference>
<gene>
    <name evidence="1" type="ORF">BDN72DRAFT_894965</name>
</gene>
<protein>
    <submittedName>
        <fullName evidence="1">FAD/NAD(P)-binding domain-containing protein</fullName>
    </submittedName>
</protein>
<evidence type="ECO:0000313" key="1">
    <source>
        <dbReference type="EMBL" id="TFK72298.1"/>
    </source>
</evidence>
<organism evidence="1 2">
    <name type="scientific">Pluteus cervinus</name>
    <dbReference type="NCBI Taxonomy" id="181527"/>
    <lineage>
        <taxon>Eukaryota</taxon>
        <taxon>Fungi</taxon>
        <taxon>Dikarya</taxon>
        <taxon>Basidiomycota</taxon>
        <taxon>Agaricomycotina</taxon>
        <taxon>Agaricomycetes</taxon>
        <taxon>Agaricomycetidae</taxon>
        <taxon>Agaricales</taxon>
        <taxon>Pluteineae</taxon>
        <taxon>Pluteaceae</taxon>
        <taxon>Pluteus</taxon>
    </lineage>
</organism>